<keyword evidence="2" id="KW-0436">Ligase</keyword>
<dbReference type="AlphaFoldDB" id="H0E5N6"/>
<protein>
    <submittedName>
        <fullName evidence="2">Long-chain-fatty-acid--CoA ligase</fullName>
        <ecNumber evidence="2">6.2.1.3</ecNumber>
    </submittedName>
</protein>
<dbReference type="InterPro" id="IPR003399">
    <property type="entry name" value="Mce/MlaD"/>
</dbReference>
<gene>
    <name evidence="2" type="ORF">PAI11_21330</name>
</gene>
<name>H0E5N6_9ACTN</name>
<dbReference type="GO" id="GO:0005576">
    <property type="term" value="C:extracellular region"/>
    <property type="evidence" value="ECO:0007669"/>
    <property type="project" value="TreeGrafter"/>
</dbReference>
<organism evidence="2 3">
    <name type="scientific">Patulibacter medicamentivorans</name>
    <dbReference type="NCBI Taxonomy" id="1097667"/>
    <lineage>
        <taxon>Bacteria</taxon>
        <taxon>Bacillati</taxon>
        <taxon>Actinomycetota</taxon>
        <taxon>Thermoleophilia</taxon>
        <taxon>Solirubrobacterales</taxon>
        <taxon>Patulibacteraceae</taxon>
        <taxon>Patulibacter</taxon>
    </lineage>
</organism>
<dbReference type="EC" id="6.2.1.3" evidence="2"/>
<sequence length="455" mass="49024">MRRIGRRAAGRRTSRFSVLAIGLAAIAVLSLMAWVGYRAADTVPGREYYNLKAEFDGADNLANHYEVRIGGLRAGQILRPRVKDGKALVDLRLDKKFAPLRSDTQLRIRLRSAVGVRYLEMIPGTKGRPLPEGATIPAANARIPVALDDVLGTLDPRTRERTRTLLNELGAGAGGAGDQVNLALKELPPFLRDVQTLAEPLVAEPGITGRFVRSTASAAAGFDAVRDTMAAGFEPERAALKPFADNADALGETLDEATPTLNQLQAQLPQVERLVAAVDGLARDGRPALRVAPAALRQTTALMRGSRPALRQARETLDKARDAVDPTVGLLTDLVPQAPRIERALGDITPTLRSVAPRACELSNAMTGWSEFMKWGNTTSNFIRFQVTFNPGDILGGATATRQGPDGKPLLSQFVHTNPYPGPCVNGEGEAGKQMPRVEESMKGLTYSKSFQAIR</sequence>
<dbReference type="PANTHER" id="PTHR33371:SF16">
    <property type="entry name" value="MCE-FAMILY PROTEIN MCE3F"/>
    <property type="match status" value="1"/>
</dbReference>
<dbReference type="RefSeq" id="WP_007574706.1">
    <property type="nucleotide sequence ID" value="NZ_AGUD01000192.1"/>
</dbReference>
<dbReference type="InterPro" id="IPR052336">
    <property type="entry name" value="MlaD_Phospholipid_Transporter"/>
</dbReference>
<reference evidence="2 3" key="1">
    <citation type="journal article" date="2013" name="Biodegradation">
        <title>Quantitative proteomic analysis of ibuprofen-degrading Patulibacter sp. strain I11.</title>
        <authorList>
            <person name="Almeida B."/>
            <person name="Kjeldal H."/>
            <person name="Lolas I."/>
            <person name="Knudsen A.D."/>
            <person name="Carvalho G."/>
            <person name="Nielsen K.L."/>
            <person name="Barreto Crespo M.T."/>
            <person name="Stensballe A."/>
            <person name="Nielsen J.L."/>
        </authorList>
    </citation>
    <scope>NUCLEOTIDE SEQUENCE [LARGE SCALE GENOMIC DNA]</scope>
    <source>
        <strain evidence="2 3">I11</strain>
    </source>
</reference>
<feature type="domain" description="Mce/MlaD" evidence="1">
    <location>
        <begin position="48"/>
        <end position="124"/>
    </location>
</feature>
<dbReference type="PATRIC" id="fig|1097667.3.peg.2114"/>
<evidence type="ECO:0000313" key="2">
    <source>
        <dbReference type="EMBL" id="EHN10999.1"/>
    </source>
</evidence>
<dbReference type="GO" id="GO:0004467">
    <property type="term" value="F:long-chain fatty acid-CoA ligase activity"/>
    <property type="evidence" value="ECO:0007669"/>
    <property type="project" value="UniProtKB-EC"/>
</dbReference>
<evidence type="ECO:0000259" key="1">
    <source>
        <dbReference type="Pfam" id="PF02470"/>
    </source>
</evidence>
<keyword evidence="3" id="KW-1185">Reference proteome</keyword>
<dbReference type="Pfam" id="PF02470">
    <property type="entry name" value="MlaD"/>
    <property type="match status" value="1"/>
</dbReference>
<dbReference type="OrthoDB" id="9774928at2"/>
<dbReference type="PANTHER" id="PTHR33371">
    <property type="entry name" value="INTERMEMBRANE PHOSPHOLIPID TRANSPORT SYSTEM BINDING PROTEIN MLAD-RELATED"/>
    <property type="match status" value="1"/>
</dbReference>
<evidence type="ECO:0000313" key="3">
    <source>
        <dbReference type="Proteomes" id="UP000005143"/>
    </source>
</evidence>
<dbReference type="EMBL" id="AGUD01000192">
    <property type="protein sequence ID" value="EHN10999.1"/>
    <property type="molecule type" value="Genomic_DNA"/>
</dbReference>
<comment type="caution">
    <text evidence="2">The sequence shown here is derived from an EMBL/GenBank/DDBJ whole genome shotgun (WGS) entry which is preliminary data.</text>
</comment>
<dbReference type="Proteomes" id="UP000005143">
    <property type="component" value="Unassembled WGS sequence"/>
</dbReference>
<accession>H0E5N6</accession>
<proteinExistence type="predicted"/>